<dbReference type="Proteomes" id="UP001240678">
    <property type="component" value="Unassembled WGS sequence"/>
</dbReference>
<dbReference type="EMBL" id="MOOE01000008">
    <property type="protein sequence ID" value="KAK1526246.1"/>
    <property type="molecule type" value="Genomic_DNA"/>
</dbReference>
<name>A0AAI9YW38_9PEZI</name>
<feature type="region of interest" description="Disordered" evidence="1">
    <location>
        <begin position="88"/>
        <end position="109"/>
    </location>
</feature>
<protein>
    <submittedName>
        <fullName evidence="2">Uncharacterized protein</fullName>
    </submittedName>
</protein>
<keyword evidence="3" id="KW-1185">Reference proteome</keyword>
<comment type="caution">
    <text evidence="2">The sequence shown here is derived from an EMBL/GenBank/DDBJ whole genome shotgun (WGS) entry which is preliminary data.</text>
</comment>
<proteinExistence type="predicted"/>
<dbReference type="AlphaFoldDB" id="A0AAI9YW38"/>
<evidence type="ECO:0000256" key="1">
    <source>
        <dbReference type="SAM" id="MobiDB-lite"/>
    </source>
</evidence>
<organism evidence="2 3">
    <name type="scientific">Colletotrichum costaricense</name>
    <dbReference type="NCBI Taxonomy" id="1209916"/>
    <lineage>
        <taxon>Eukaryota</taxon>
        <taxon>Fungi</taxon>
        <taxon>Dikarya</taxon>
        <taxon>Ascomycota</taxon>
        <taxon>Pezizomycotina</taxon>
        <taxon>Sordariomycetes</taxon>
        <taxon>Hypocreomycetidae</taxon>
        <taxon>Glomerellales</taxon>
        <taxon>Glomerellaceae</taxon>
        <taxon>Colletotrichum</taxon>
        <taxon>Colletotrichum acutatum species complex</taxon>
    </lineage>
</organism>
<accession>A0AAI9YW38</accession>
<reference evidence="2 3" key="1">
    <citation type="submission" date="2016-10" db="EMBL/GenBank/DDBJ databases">
        <title>The genome sequence of Colletotrichum fioriniae PJ7.</title>
        <authorList>
            <person name="Baroncelli R."/>
        </authorList>
    </citation>
    <scope>NUCLEOTIDE SEQUENCE [LARGE SCALE GENOMIC DNA]</scope>
    <source>
        <strain evidence="2 3">IMI 309622</strain>
    </source>
</reference>
<sequence>MSVGDGKRKLLLSIPLVAALLLVQIGPMNMRTDTYCMHCHTSIHTGRVQLGGWALALCAVLRTQYTLLRNYPGLISSTRQDATLAKYGQNRKTQRSRLQDTHSSPPWHSHVPHRLTLTPFCSDFALQMIPQSVRTHLVY</sequence>
<evidence type="ECO:0000313" key="2">
    <source>
        <dbReference type="EMBL" id="KAK1526246.1"/>
    </source>
</evidence>
<evidence type="ECO:0000313" key="3">
    <source>
        <dbReference type="Proteomes" id="UP001240678"/>
    </source>
</evidence>
<gene>
    <name evidence="2" type="ORF">CCOS01_08664</name>
</gene>
<dbReference type="GeneID" id="85340372"/>
<dbReference type="RefSeq" id="XP_060313099.1">
    <property type="nucleotide sequence ID" value="XM_060456825.1"/>
</dbReference>